<keyword evidence="2 6" id="KW-0812">Transmembrane</keyword>
<dbReference type="GO" id="GO:0005741">
    <property type="term" value="C:mitochondrial outer membrane"/>
    <property type="evidence" value="ECO:0007669"/>
    <property type="project" value="TreeGrafter"/>
</dbReference>
<proteinExistence type="predicted"/>
<keyword evidence="4" id="KW-0496">Mitochondrion</keyword>
<evidence type="ECO:0000256" key="4">
    <source>
        <dbReference type="ARBA" id="ARBA00023128"/>
    </source>
</evidence>
<evidence type="ECO:0000256" key="6">
    <source>
        <dbReference type="SAM" id="Phobius"/>
    </source>
</evidence>
<evidence type="ECO:0000256" key="3">
    <source>
        <dbReference type="ARBA" id="ARBA00022989"/>
    </source>
</evidence>
<dbReference type="OrthoDB" id="413313at2759"/>
<organism evidence="7 8">
    <name type="scientific">Pelagomonas calceolata</name>
    <dbReference type="NCBI Taxonomy" id="35677"/>
    <lineage>
        <taxon>Eukaryota</taxon>
        <taxon>Sar</taxon>
        <taxon>Stramenopiles</taxon>
        <taxon>Ochrophyta</taxon>
        <taxon>Pelagophyceae</taxon>
        <taxon>Pelagomonadales</taxon>
        <taxon>Pelagomonadaceae</taxon>
        <taxon>Pelagomonas</taxon>
    </lineage>
</organism>
<evidence type="ECO:0000256" key="1">
    <source>
        <dbReference type="ARBA" id="ARBA00004225"/>
    </source>
</evidence>
<dbReference type="Pfam" id="PF08637">
    <property type="entry name" value="NCA2"/>
    <property type="match status" value="2"/>
</dbReference>
<reference evidence="7" key="1">
    <citation type="submission" date="2021-11" db="EMBL/GenBank/DDBJ databases">
        <authorList>
            <consortium name="Genoscope - CEA"/>
            <person name="William W."/>
        </authorList>
    </citation>
    <scope>NUCLEOTIDE SEQUENCE</scope>
</reference>
<accession>A0A8J2WHJ0</accession>
<keyword evidence="3 6" id="KW-1133">Transmembrane helix</keyword>
<keyword evidence="8" id="KW-1185">Reference proteome</keyword>
<evidence type="ECO:0000256" key="5">
    <source>
        <dbReference type="ARBA" id="ARBA00023136"/>
    </source>
</evidence>
<dbReference type="InterPro" id="IPR013946">
    <property type="entry name" value="NCA2-like"/>
</dbReference>
<protein>
    <submittedName>
        <fullName evidence="7">Uncharacterized protein</fullName>
    </submittedName>
</protein>
<gene>
    <name evidence="7" type="ORF">PECAL_2P17120</name>
</gene>
<dbReference type="Proteomes" id="UP000789595">
    <property type="component" value="Unassembled WGS sequence"/>
</dbReference>
<dbReference type="EMBL" id="CAKKNE010000002">
    <property type="protein sequence ID" value="CAH0368640.1"/>
    <property type="molecule type" value="Genomic_DNA"/>
</dbReference>
<comment type="caution">
    <text evidence="7">The sequence shown here is derived from an EMBL/GenBank/DDBJ whole genome shotgun (WGS) entry which is preliminary data.</text>
</comment>
<feature type="transmembrane region" description="Helical" evidence="6">
    <location>
        <begin position="384"/>
        <end position="405"/>
    </location>
</feature>
<sequence>MLDPLLRYAIAAAIAATAGRGLVRRGQHAALFPAPAGLLDAALDHGDSKFGRTSRTEVLGSLAARIDENGRTTADETAYADAALRLARDAELLFAARRLRAARRRGARAKPNALSEDLAEPLASIGAAEKVLSARPLDEDWQARNWAREARALAADILGVDETTPVKLVAAARQRFQEVAGDADATYLRYQGRRKAAVRVVCCVAAARGGLALRRFARSQGGVRAVAGRVAVTTKEIIERRLIVPAVEVLADLLSPSKEHLMADPQSLRQAEATLEAMLTDWLRDRESTLSSDEIAALAKKGDLTSVGETLAAETRKPLTGLISGADTVSLHNPHAVAATRRLASAGNIVRALLIQLQASARDAQVALAAVDDLLAAQTVTIRALALVPALLLLVLLTKGVRILFLALFSRSVKRTDDVKSEAAATLQEMQRIALLARDDSEPLSDVALGALAVETFALSNLLRVHRARFKPARLRRLDRALRDLFAPLPARAVVAALDALERDHAFLRLANAREPPPPLTLVWRDSP</sequence>
<comment type="subcellular location">
    <subcellularLocation>
        <location evidence="1">Mitochondrion membrane</location>
        <topology evidence="1">Multi-pass membrane protein</topology>
    </subcellularLocation>
</comment>
<evidence type="ECO:0000313" key="7">
    <source>
        <dbReference type="EMBL" id="CAH0368640.1"/>
    </source>
</evidence>
<dbReference type="AlphaFoldDB" id="A0A8J2WHJ0"/>
<name>A0A8J2WHJ0_9STRA</name>
<dbReference type="PANTHER" id="PTHR28234">
    <property type="entry name" value="NUCLEAR CONTROL OF ATPASE PROTEIN 2"/>
    <property type="match status" value="1"/>
</dbReference>
<dbReference type="PANTHER" id="PTHR28234:SF1">
    <property type="entry name" value="NUCLEAR CONTROL OF ATPASE PROTEIN 2"/>
    <property type="match status" value="1"/>
</dbReference>
<evidence type="ECO:0000256" key="2">
    <source>
        <dbReference type="ARBA" id="ARBA00022692"/>
    </source>
</evidence>
<keyword evidence="5 6" id="KW-0472">Membrane</keyword>
<evidence type="ECO:0000313" key="8">
    <source>
        <dbReference type="Proteomes" id="UP000789595"/>
    </source>
</evidence>